<name>A0AAN7ZI38_9COLE</name>
<proteinExistence type="inferred from homology"/>
<evidence type="ECO:0000313" key="4">
    <source>
        <dbReference type="Proteomes" id="UP001329430"/>
    </source>
</evidence>
<gene>
    <name evidence="3" type="ORF">RI129_006137</name>
</gene>
<sequence>MYILLIAKVVRITMACDTFSSEAANNLLGGKFICIFGGSNIRSLYKDLIWLLEDGRLSSETMLKTKNEESHSNDIRLSNGPLHNGIHYEEVREYNRNCHITFQFITRLYQTNFIDFIKSIETLSKVPDVVIINSCLWDLTRWGTTGIQQFKKNVFDTLTYLQSCWRSTRIIWLTAAPLAFQCYGGMLAEHNGYVRKSLPWHVLFANNYAANVANSLNIDVLDLHYYFRFLMNYQVKDGIHWMPLTVRFAVNLLLTHIASVWSVKLPGVSVLSRRFLIESTRLNILPLYQSEVKNNIRRRRRRRCRNFNRNRYYI</sequence>
<keyword evidence="4" id="KW-1185">Reference proteome</keyword>
<evidence type="ECO:0000256" key="2">
    <source>
        <dbReference type="SAM" id="SignalP"/>
    </source>
</evidence>
<feature type="chain" id="PRO_5042952582" description="PC-esterase domain-containing protein 1A" evidence="2">
    <location>
        <begin position="16"/>
        <end position="314"/>
    </location>
</feature>
<dbReference type="InterPro" id="IPR036514">
    <property type="entry name" value="SGNH_hydro_sf"/>
</dbReference>
<dbReference type="PANTHER" id="PTHR14469">
    <property type="entry name" value="SARCOMA ANTIGEN NY-SAR-23"/>
    <property type="match status" value="1"/>
</dbReference>
<reference evidence="3 4" key="1">
    <citation type="journal article" date="2024" name="Insects">
        <title>An Improved Chromosome-Level Genome Assembly of the Firefly Pyrocoelia pectoralis.</title>
        <authorList>
            <person name="Fu X."/>
            <person name="Meyer-Rochow V.B."/>
            <person name="Ballantyne L."/>
            <person name="Zhu X."/>
        </authorList>
    </citation>
    <scope>NUCLEOTIDE SEQUENCE [LARGE SCALE GENOMIC DNA]</scope>
    <source>
        <strain evidence="3">XCY_ONT2</strain>
    </source>
</reference>
<comment type="caution">
    <text evidence="3">The sequence shown here is derived from an EMBL/GenBank/DDBJ whole genome shotgun (WGS) entry which is preliminary data.</text>
</comment>
<organism evidence="3 4">
    <name type="scientific">Pyrocoelia pectoralis</name>
    <dbReference type="NCBI Taxonomy" id="417401"/>
    <lineage>
        <taxon>Eukaryota</taxon>
        <taxon>Metazoa</taxon>
        <taxon>Ecdysozoa</taxon>
        <taxon>Arthropoda</taxon>
        <taxon>Hexapoda</taxon>
        <taxon>Insecta</taxon>
        <taxon>Pterygota</taxon>
        <taxon>Neoptera</taxon>
        <taxon>Endopterygota</taxon>
        <taxon>Coleoptera</taxon>
        <taxon>Polyphaga</taxon>
        <taxon>Elateriformia</taxon>
        <taxon>Elateroidea</taxon>
        <taxon>Lampyridae</taxon>
        <taxon>Lampyrinae</taxon>
        <taxon>Pyrocoelia</taxon>
    </lineage>
</organism>
<dbReference type="PANTHER" id="PTHR14469:SF0">
    <property type="entry name" value="FAMILY WITH SEQUENCE SIMILARITY 113"/>
    <property type="match status" value="1"/>
</dbReference>
<dbReference type="Gene3D" id="3.40.50.1110">
    <property type="entry name" value="SGNH hydrolase"/>
    <property type="match status" value="1"/>
</dbReference>
<evidence type="ECO:0000313" key="3">
    <source>
        <dbReference type="EMBL" id="KAK5644837.1"/>
    </source>
</evidence>
<dbReference type="EMBL" id="JAVRBK010000004">
    <property type="protein sequence ID" value="KAK5644837.1"/>
    <property type="molecule type" value="Genomic_DNA"/>
</dbReference>
<comment type="similarity">
    <text evidence="1">Belongs to the PC-esterase family.</text>
</comment>
<accession>A0AAN7ZI38</accession>
<dbReference type="Proteomes" id="UP001329430">
    <property type="component" value="Chromosome 4"/>
</dbReference>
<evidence type="ECO:0008006" key="5">
    <source>
        <dbReference type="Google" id="ProtNLM"/>
    </source>
</evidence>
<feature type="signal peptide" evidence="2">
    <location>
        <begin position="1"/>
        <end position="15"/>
    </location>
</feature>
<dbReference type="SUPFAM" id="SSF52266">
    <property type="entry name" value="SGNH hydrolase"/>
    <property type="match status" value="1"/>
</dbReference>
<evidence type="ECO:0000256" key="1">
    <source>
        <dbReference type="ARBA" id="ARBA00037957"/>
    </source>
</evidence>
<dbReference type="AlphaFoldDB" id="A0AAN7ZI38"/>
<protein>
    <recommendedName>
        <fullName evidence="5">PC-esterase domain-containing protein 1A</fullName>
    </recommendedName>
</protein>
<keyword evidence="2" id="KW-0732">Signal</keyword>